<proteinExistence type="predicted"/>
<evidence type="ECO:0000313" key="4">
    <source>
        <dbReference type="Proteomes" id="UP000002748"/>
    </source>
</evidence>
<protein>
    <recommendedName>
        <fullName evidence="2">Peptidase A1 domain-containing protein</fullName>
    </recommendedName>
</protein>
<dbReference type="KEGG" id="tasa:A1Q1_05456"/>
<evidence type="ECO:0000256" key="1">
    <source>
        <dbReference type="SAM" id="MobiDB-lite"/>
    </source>
</evidence>
<dbReference type="Proteomes" id="UP000002748">
    <property type="component" value="Unassembled WGS sequence"/>
</dbReference>
<accession>J5TQX1</accession>
<dbReference type="Pfam" id="PF00026">
    <property type="entry name" value="Asp"/>
    <property type="match status" value="1"/>
</dbReference>
<dbReference type="VEuPathDB" id="FungiDB:A1Q1_05456"/>
<organism evidence="3 4">
    <name type="scientific">Trichosporon asahii var. asahii (strain ATCC 90039 / CBS 2479 / JCM 2466 / KCTC 7840 / NBRC 103889/ NCYC 2677 / UAMH 7654)</name>
    <name type="common">Yeast</name>
    <dbReference type="NCBI Taxonomy" id="1186058"/>
    <lineage>
        <taxon>Eukaryota</taxon>
        <taxon>Fungi</taxon>
        <taxon>Dikarya</taxon>
        <taxon>Basidiomycota</taxon>
        <taxon>Agaricomycotina</taxon>
        <taxon>Tremellomycetes</taxon>
        <taxon>Trichosporonales</taxon>
        <taxon>Trichosporonaceae</taxon>
        <taxon>Trichosporon</taxon>
    </lineage>
</organism>
<reference evidence="3 4" key="1">
    <citation type="journal article" date="2012" name="Eukaryot. Cell">
        <title>Draft genome sequence of CBS 2479, the standard type strain of Trichosporon asahii.</title>
        <authorList>
            <person name="Yang R.Y."/>
            <person name="Li H.T."/>
            <person name="Zhu H."/>
            <person name="Zhou G.P."/>
            <person name="Wang M."/>
            <person name="Wang L."/>
        </authorList>
    </citation>
    <scope>NUCLEOTIDE SEQUENCE [LARGE SCALE GENOMIC DNA]</scope>
    <source>
        <strain evidence="4">ATCC 90039 / CBS 2479 / JCM 2466 / KCTC 7840 / NCYC 2677 / UAMH 7654</strain>
    </source>
</reference>
<dbReference type="AlphaFoldDB" id="J5TQX1"/>
<name>J5TQX1_TRIAS</name>
<dbReference type="InterPro" id="IPR033121">
    <property type="entry name" value="PEPTIDASE_A1"/>
</dbReference>
<evidence type="ECO:0000259" key="2">
    <source>
        <dbReference type="PROSITE" id="PS51767"/>
    </source>
</evidence>
<dbReference type="SUPFAM" id="SSF50630">
    <property type="entry name" value="Acid proteases"/>
    <property type="match status" value="1"/>
</dbReference>
<sequence length="582" mass="62738">MSEALLRDFEYPPGRPRASGSFITVNRAVGEVSDRGSVLVINKIDIESGQRGERKPTTMTPGTDGFFGLGISSERSFLYTATGGRFTLGIDTESSDGLRTVGRLDWGGVNKDQTDGDFEWIKTNASWTIGIESIGIRGGSIVGDNLLQATIDPGLGAIYAPFSVASDFYAQAQEAKPVKNADRARWKLPCDQKLKFELKLEDGRGFGVPPDLLRIKEGDICYGAVYAWANHSTPDNSGKIRLGTPFLDEWYTTRGEPGPNGKLIGGLIGSLVPLMLIFLVVVHARNTYTIPAWLDRQYRAMYDWEQAARAQAAMRAGMAPQPLPPMPFGARMLHGILGPPREHFNPAYMEPMMHPMRGITPAPFMPPPVWPPGQPGMPPHIAPGMTGMPPPMPPLHPAMTGMPLPMQPPLHPAMTGMPPPMHPAPLHPAMTGVPPPMPPPMQPGPPPMQAVQPMQPMMTGAVPVPVQPMPTGIHPTMQPGLVPPPGLAPLGPQLTGRPRTAAPQPMPQPMPQPQPAPAPMPQPMPAQAPYPAEFGGMPPGHRAHPSWSGSALAVSEQAREQARQEVIDIMRPYSQAMGPGRR</sequence>
<feature type="domain" description="Peptidase A1" evidence="2">
    <location>
        <begin position="1"/>
        <end position="267"/>
    </location>
</feature>
<dbReference type="EMBL" id="ALBS01000030">
    <property type="protein sequence ID" value="EJT52246.1"/>
    <property type="molecule type" value="Genomic_DNA"/>
</dbReference>
<gene>
    <name evidence="3" type="ORF">A1Q1_05456</name>
</gene>
<feature type="compositionally biased region" description="Pro residues" evidence="1">
    <location>
        <begin position="504"/>
        <end position="528"/>
    </location>
</feature>
<dbReference type="InterPro" id="IPR021109">
    <property type="entry name" value="Peptidase_aspartic_dom_sf"/>
</dbReference>
<dbReference type="OrthoDB" id="2563011at2759"/>
<dbReference type="RefSeq" id="XP_014183569.1">
    <property type="nucleotide sequence ID" value="XM_014328094.1"/>
</dbReference>
<comment type="caution">
    <text evidence="3">The sequence shown here is derived from an EMBL/GenBank/DDBJ whole genome shotgun (WGS) entry which is preliminary data.</text>
</comment>
<evidence type="ECO:0000313" key="3">
    <source>
        <dbReference type="EMBL" id="EJT52246.1"/>
    </source>
</evidence>
<dbReference type="HOGENOM" id="CLU_468664_0_0_1"/>
<feature type="region of interest" description="Disordered" evidence="1">
    <location>
        <begin position="491"/>
        <end position="559"/>
    </location>
</feature>
<dbReference type="PROSITE" id="PS51767">
    <property type="entry name" value="PEPTIDASE_A1"/>
    <property type="match status" value="1"/>
</dbReference>
<dbReference type="Gene3D" id="2.40.70.10">
    <property type="entry name" value="Acid Proteases"/>
    <property type="match status" value="1"/>
</dbReference>
<dbReference type="GeneID" id="25988968"/>